<comment type="pathway">
    <text evidence="3 17">Amino-acid biosynthesis; L-isoleucine biosynthesis; L-isoleucine from 2-oxobutanoate: step 4/4.</text>
</comment>
<evidence type="ECO:0000256" key="14">
    <source>
        <dbReference type="ARBA" id="ARBA00049229"/>
    </source>
</evidence>
<accession>S4XNH5</accession>
<evidence type="ECO:0000256" key="13">
    <source>
        <dbReference type="ARBA" id="ARBA00048798"/>
    </source>
</evidence>
<dbReference type="AlphaFoldDB" id="S4XNH5"/>
<evidence type="ECO:0000256" key="10">
    <source>
        <dbReference type="ARBA" id="ARBA00022898"/>
    </source>
</evidence>
<evidence type="ECO:0000256" key="8">
    <source>
        <dbReference type="ARBA" id="ARBA00022605"/>
    </source>
</evidence>
<dbReference type="InterPro" id="IPR043132">
    <property type="entry name" value="BCAT-like_C"/>
</dbReference>
<dbReference type="GO" id="GO:0052655">
    <property type="term" value="F:L-valine-2-oxoglutarate transaminase activity"/>
    <property type="evidence" value="ECO:0007669"/>
    <property type="project" value="RHEA"/>
</dbReference>
<comment type="catalytic activity">
    <reaction evidence="14 17">
        <text>L-leucine + 2-oxoglutarate = 4-methyl-2-oxopentanoate + L-glutamate</text>
        <dbReference type="Rhea" id="RHEA:18321"/>
        <dbReference type="ChEBI" id="CHEBI:16810"/>
        <dbReference type="ChEBI" id="CHEBI:17865"/>
        <dbReference type="ChEBI" id="CHEBI:29985"/>
        <dbReference type="ChEBI" id="CHEBI:57427"/>
        <dbReference type="EC" id="2.6.1.42"/>
    </reaction>
</comment>
<evidence type="ECO:0000256" key="1">
    <source>
        <dbReference type="ARBA" id="ARBA00001933"/>
    </source>
</evidence>
<dbReference type="InterPro" id="IPR001544">
    <property type="entry name" value="Aminotrans_IV"/>
</dbReference>
<dbReference type="GO" id="GO:0052656">
    <property type="term" value="F:L-isoleucine-2-oxoglutarate transaminase activity"/>
    <property type="evidence" value="ECO:0007669"/>
    <property type="project" value="RHEA"/>
</dbReference>
<dbReference type="GO" id="GO:0009097">
    <property type="term" value="P:isoleucine biosynthetic process"/>
    <property type="evidence" value="ECO:0007669"/>
    <property type="project" value="UniProtKB-UniPathway"/>
</dbReference>
<dbReference type="InterPro" id="IPR050571">
    <property type="entry name" value="Class-IV_PLP-Dep_Aminotrnsfr"/>
</dbReference>
<dbReference type="NCBIfam" id="TIGR01122">
    <property type="entry name" value="ilvE_I"/>
    <property type="match status" value="1"/>
</dbReference>
<dbReference type="UniPathway" id="UPA00048">
    <property type="reaction ID" value="UER00073"/>
</dbReference>
<evidence type="ECO:0000256" key="5">
    <source>
        <dbReference type="ARBA" id="ARBA00005072"/>
    </source>
</evidence>
<dbReference type="Proteomes" id="UP000014803">
    <property type="component" value="Chromosome"/>
</dbReference>
<evidence type="ECO:0000256" key="7">
    <source>
        <dbReference type="ARBA" id="ARBA00022576"/>
    </source>
</evidence>
<keyword evidence="8 17" id="KW-0028">Amino-acid biosynthesis</keyword>
<dbReference type="Gene3D" id="3.30.470.10">
    <property type="match status" value="1"/>
</dbReference>
<organism evidence="18 19">
    <name type="scientific">Sorangium cellulosum So0157-2</name>
    <dbReference type="NCBI Taxonomy" id="1254432"/>
    <lineage>
        <taxon>Bacteria</taxon>
        <taxon>Pseudomonadati</taxon>
        <taxon>Myxococcota</taxon>
        <taxon>Polyangia</taxon>
        <taxon>Polyangiales</taxon>
        <taxon>Polyangiaceae</taxon>
        <taxon>Sorangium</taxon>
    </lineage>
</organism>
<dbReference type="KEGG" id="scu:SCE1572_01645"/>
<dbReference type="PROSITE" id="PS00770">
    <property type="entry name" value="AA_TRANSFER_CLASS_4"/>
    <property type="match status" value="1"/>
</dbReference>
<dbReference type="SUPFAM" id="SSF56752">
    <property type="entry name" value="D-aminoacid aminotransferase-like PLP-dependent enzymes"/>
    <property type="match status" value="1"/>
</dbReference>
<comment type="pathway">
    <text evidence="5 17">Amino-acid biosynthesis; L-leucine biosynthesis; L-leucine from 3-methyl-2-oxobutanoate: step 4/4.</text>
</comment>
<evidence type="ECO:0000256" key="17">
    <source>
        <dbReference type="RuleBase" id="RU364094"/>
    </source>
</evidence>
<dbReference type="InterPro" id="IPR043131">
    <property type="entry name" value="BCAT-like_N"/>
</dbReference>
<name>S4XNH5_SORCE</name>
<comment type="catalytic activity">
    <reaction evidence="13 17">
        <text>L-isoleucine + 2-oxoglutarate = (S)-3-methyl-2-oxopentanoate + L-glutamate</text>
        <dbReference type="Rhea" id="RHEA:24801"/>
        <dbReference type="ChEBI" id="CHEBI:16810"/>
        <dbReference type="ChEBI" id="CHEBI:29985"/>
        <dbReference type="ChEBI" id="CHEBI:35146"/>
        <dbReference type="ChEBI" id="CHEBI:58045"/>
        <dbReference type="EC" id="2.6.1.42"/>
    </reaction>
</comment>
<dbReference type="EC" id="2.6.1.42" evidence="17"/>
<dbReference type="InterPro" id="IPR005785">
    <property type="entry name" value="B_amino_transI"/>
</dbReference>
<dbReference type="GO" id="GO:0009099">
    <property type="term" value="P:L-valine biosynthetic process"/>
    <property type="evidence" value="ECO:0007669"/>
    <property type="project" value="UniProtKB-UniPathway"/>
</dbReference>
<evidence type="ECO:0000256" key="4">
    <source>
        <dbReference type="ARBA" id="ARBA00004931"/>
    </source>
</evidence>
<dbReference type="PANTHER" id="PTHR42743">
    <property type="entry name" value="AMINO-ACID AMINOTRANSFERASE"/>
    <property type="match status" value="1"/>
</dbReference>
<evidence type="ECO:0000256" key="12">
    <source>
        <dbReference type="ARBA" id="ARBA00048212"/>
    </source>
</evidence>
<evidence type="ECO:0000313" key="18">
    <source>
        <dbReference type="EMBL" id="AGP33325.1"/>
    </source>
</evidence>
<dbReference type="Pfam" id="PF01063">
    <property type="entry name" value="Aminotran_4"/>
    <property type="match status" value="1"/>
</dbReference>
<gene>
    <name evidence="17" type="primary">ilvE</name>
    <name evidence="18" type="ORF">SCE1572_01645</name>
</gene>
<dbReference type="HOGENOM" id="CLU_020844_3_0_7"/>
<protein>
    <recommendedName>
        <fullName evidence="17">Branched-chain-amino-acid aminotransferase</fullName>
        <shortName evidence="17">BCAT</shortName>
        <ecNumber evidence="17">2.6.1.42</ecNumber>
    </recommendedName>
</protein>
<dbReference type="EMBL" id="CP003969">
    <property type="protein sequence ID" value="AGP33325.1"/>
    <property type="molecule type" value="Genomic_DNA"/>
</dbReference>
<dbReference type="eggNOG" id="COG0115">
    <property type="taxonomic scope" value="Bacteria"/>
</dbReference>
<dbReference type="UniPathway" id="UPA00049">
    <property type="reaction ID" value="UER00062"/>
</dbReference>
<comment type="similarity">
    <text evidence="6 15">Belongs to the class-IV pyridoxal-phosphate-dependent aminotransferase family.</text>
</comment>
<keyword evidence="9 17" id="KW-0808">Transferase</keyword>
<comment type="pathway">
    <text evidence="4 17">Amino-acid biosynthesis; L-valine biosynthesis; L-valine from pyruvate: step 4/4.</text>
</comment>
<comment type="function">
    <text evidence="2 17">Acts on leucine, isoleucine and valine.</text>
</comment>
<dbReference type="Gene3D" id="3.20.10.10">
    <property type="entry name" value="D-amino Acid Aminotransferase, subunit A, domain 2"/>
    <property type="match status" value="1"/>
</dbReference>
<keyword evidence="7 17" id="KW-0032">Aminotransferase</keyword>
<sequence>MNVMKTWIDGRIVDAKDATVNVTDHGLLYGDGIFEGIRVAAGRLFRIDRHLARLEAGAKALGIALPRPIEGLRAIVEETARAHAAREAYVRLVVTRGVGPLGVDPTTCERPGLFCIVGSIRLFDDEQRRRGLELITSSHRRPDADALDMRIKSLNYLGSALAKLEARQRGADDALLLNARGHVAEASVANVFALRGDVLATPPATDGCLEGINRAAVMELARSIGLTVVERSLGRLDFFAADEAFLTGTGAGVIAMRSLDGRTIGRGERGPVTARLTALHRQLAEREGVELIAAPGAPT</sequence>
<evidence type="ECO:0000256" key="15">
    <source>
        <dbReference type="RuleBase" id="RU004106"/>
    </source>
</evidence>
<proteinExistence type="inferred from homology"/>
<reference evidence="18 19" key="1">
    <citation type="journal article" date="2013" name="Sci. Rep.">
        <title>Extraordinary expansion of a Sorangium cellulosum genome from an alkaline milieu.</title>
        <authorList>
            <person name="Han K."/>
            <person name="Li Z.F."/>
            <person name="Peng R."/>
            <person name="Zhu L.P."/>
            <person name="Zhou T."/>
            <person name="Wang L.G."/>
            <person name="Li S.G."/>
            <person name="Zhang X.B."/>
            <person name="Hu W."/>
            <person name="Wu Z.H."/>
            <person name="Qin N."/>
            <person name="Li Y.Z."/>
        </authorList>
    </citation>
    <scope>NUCLEOTIDE SEQUENCE [LARGE SCALE GENOMIC DNA]</scope>
    <source>
        <strain evidence="18 19">So0157-2</strain>
    </source>
</reference>
<keyword evidence="10 16" id="KW-0663">Pyridoxal phosphate</keyword>
<evidence type="ECO:0000256" key="9">
    <source>
        <dbReference type="ARBA" id="ARBA00022679"/>
    </source>
</evidence>
<dbReference type="GO" id="GO:0009098">
    <property type="term" value="P:L-leucine biosynthetic process"/>
    <property type="evidence" value="ECO:0007669"/>
    <property type="project" value="UniProtKB-UniPathway"/>
</dbReference>
<dbReference type="FunFam" id="3.20.10.10:FF:000002">
    <property type="entry name" value="D-alanine aminotransferase"/>
    <property type="match status" value="1"/>
</dbReference>
<comment type="catalytic activity">
    <reaction evidence="12 17">
        <text>L-valine + 2-oxoglutarate = 3-methyl-2-oxobutanoate + L-glutamate</text>
        <dbReference type="Rhea" id="RHEA:24813"/>
        <dbReference type="ChEBI" id="CHEBI:11851"/>
        <dbReference type="ChEBI" id="CHEBI:16810"/>
        <dbReference type="ChEBI" id="CHEBI:29985"/>
        <dbReference type="ChEBI" id="CHEBI:57762"/>
        <dbReference type="EC" id="2.6.1.42"/>
    </reaction>
</comment>
<evidence type="ECO:0000256" key="6">
    <source>
        <dbReference type="ARBA" id="ARBA00009320"/>
    </source>
</evidence>
<dbReference type="STRING" id="1254432.SCE1572_01645"/>
<comment type="cofactor">
    <cofactor evidence="1 16">
        <name>pyridoxal 5'-phosphate</name>
        <dbReference type="ChEBI" id="CHEBI:597326"/>
    </cofactor>
</comment>
<evidence type="ECO:0000313" key="19">
    <source>
        <dbReference type="Proteomes" id="UP000014803"/>
    </source>
</evidence>
<keyword evidence="11 17" id="KW-0100">Branched-chain amino acid biosynthesis</keyword>
<dbReference type="UniPathway" id="UPA00047">
    <property type="reaction ID" value="UER00058"/>
</dbReference>
<evidence type="ECO:0000256" key="3">
    <source>
        <dbReference type="ARBA" id="ARBA00004824"/>
    </source>
</evidence>
<dbReference type="InterPro" id="IPR018300">
    <property type="entry name" value="Aminotrans_IV_CS"/>
</dbReference>
<dbReference type="GO" id="GO:0005829">
    <property type="term" value="C:cytosol"/>
    <property type="evidence" value="ECO:0007669"/>
    <property type="project" value="TreeGrafter"/>
</dbReference>
<dbReference type="GO" id="GO:0052654">
    <property type="term" value="F:L-leucine-2-oxoglutarate transaminase activity"/>
    <property type="evidence" value="ECO:0007669"/>
    <property type="project" value="RHEA"/>
</dbReference>
<evidence type="ECO:0000256" key="2">
    <source>
        <dbReference type="ARBA" id="ARBA00003109"/>
    </source>
</evidence>
<evidence type="ECO:0000256" key="11">
    <source>
        <dbReference type="ARBA" id="ARBA00023304"/>
    </source>
</evidence>
<dbReference type="InterPro" id="IPR036038">
    <property type="entry name" value="Aminotransferase-like"/>
</dbReference>
<dbReference type="PATRIC" id="fig|1254432.3.peg.357"/>
<dbReference type="PANTHER" id="PTHR42743:SF11">
    <property type="entry name" value="AMINODEOXYCHORISMATE LYASE"/>
    <property type="match status" value="1"/>
</dbReference>
<evidence type="ECO:0000256" key="16">
    <source>
        <dbReference type="RuleBase" id="RU004516"/>
    </source>
</evidence>